<dbReference type="InterPro" id="IPR001789">
    <property type="entry name" value="Sig_transdc_resp-reg_receiver"/>
</dbReference>
<accession>A0AA95MRQ2</accession>
<sequence length="244" mass="27884">MAGMCPIRVIVADNHQESIDIMKRVLTSLPEFQLIGQCVNGEQLAWEVIVKKPDLVLTAIKLAKKNGLEAMKECLAFLPSLKVIFITGYDEYAIEAFSMAAVDYLVKPVEEGRLGQALEKAKNIIEFEREKIGNGPTQQQKILQLRDQTATLFIPLDEILFIEKAGKKCLVYTKKEIYDTPETMARILPRLDDSFFHGHRSYIINLEKISQIIPQKESFIVHFKDYDQLAKISKLKMNEIKKLI</sequence>
<proteinExistence type="predicted"/>
<dbReference type="AlphaFoldDB" id="A0AA95MRQ2"/>
<comment type="caution">
    <text evidence="1">Lacks conserved residue(s) required for the propagation of feature annotation.</text>
</comment>
<dbReference type="SMART" id="SM00850">
    <property type="entry name" value="LytTR"/>
    <property type="match status" value="1"/>
</dbReference>
<feature type="domain" description="Response regulatory" evidence="2">
    <location>
        <begin position="8"/>
        <end position="122"/>
    </location>
</feature>
<evidence type="ECO:0000313" key="4">
    <source>
        <dbReference type="EMBL" id="WHY86091.1"/>
    </source>
</evidence>
<dbReference type="RefSeq" id="WP_082805097.1">
    <property type="nucleotide sequence ID" value="NZ_CP126114.1"/>
</dbReference>
<dbReference type="Gene3D" id="2.40.50.1020">
    <property type="entry name" value="LytTr DNA-binding domain"/>
    <property type="match status" value="1"/>
</dbReference>
<dbReference type="SUPFAM" id="SSF52172">
    <property type="entry name" value="CheY-like"/>
    <property type="match status" value="1"/>
</dbReference>
<dbReference type="GO" id="GO:0000156">
    <property type="term" value="F:phosphorelay response regulator activity"/>
    <property type="evidence" value="ECO:0007669"/>
    <property type="project" value="InterPro"/>
</dbReference>
<name>A0AA95MRQ2_9BACI</name>
<dbReference type="InterPro" id="IPR007492">
    <property type="entry name" value="LytTR_DNA-bd_dom"/>
</dbReference>
<keyword evidence="5" id="KW-1185">Reference proteome</keyword>
<dbReference type="Gene3D" id="3.40.50.2300">
    <property type="match status" value="1"/>
</dbReference>
<reference evidence="4" key="1">
    <citation type="submission" date="2023-05" db="EMBL/GenBank/DDBJ databases">
        <title>Comparative genomics of Bacillaceae isolates and their secondary metabolite potential.</title>
        <authorList>
            <person name="Song L."/>
            <person name="Nielsen L.J."/>
            <person name="Mohite O."/>
            <person name="Xu X."/>
            <person name="Weber T."/>
            <person name="Kovacs A.T."/>
        </authorList>
    </citation>
    <scope>NUCLEOTIDE SEQUENCE</scope>
    <source>
        <strain evidence="4">XLM17</strain>
    </source>
</reference>
<feature type="domain" description="HTH LytTR-type" evidence="3">
    <location>
        <begin position="143"/>
        <end position="244"/>
    </location>
</feature>
<dbReference type="Proteomes" id="UP001178288">
    <property type="component" value="Chromosome"/>
</dbReference>
<dbReference type="InterPro" id="IPR046947">
    <property type="entry name" value="LytR-like"/>
</dbReference>
<evidence type="ECO:0000256" key="1">
    <source>
        <dbReference type="PROSITE-ProRule" id="PRU00169"/>
    </source>
</evidence>
<evidence type="ECO:0000259" key="2">
    <source>
        <dbReference type="PROSITE" id="PS50110"/>
    </source>
</evidence>
<evidence type="ECO:0000259" key="3">
    <source>
        <dbReference type="PROSITE" id="PS50930"/>
    </source>
</evidence>
<organism evidence="4 5">
    <name type="scientific">Neobacillus novalis</name>
    <dbReference type="NCBI Taxonomy" id="220687"/>
    <lineage>
        <taxon>Bacteria</taxon>
        <taxon>Bacillati</taxon>
        <taxon>Bacillota</taxon>
        <taxon>Bacilli</taxon>
        <taxon>Bacillales</taxon>
        <taxon>Bacillaceae</taxon>
        <taxon>Neobacillus</taxon>
    </lineage>
</organism>
<dbReference type="PANTHER" id="PTHR37299:SF1">
    <property type="entry name" value="STAGE 0 SPORULATION PROTEIN A HOMOLOG"/>
    <property type="match status" value="1"/>
</dbReference>
<dbReference type="PROSITE" id="PS50110">
    <property type="entry name" value="RESPONSE_REGULATORY"/>
    <property type="match status" value="1"/>
</dbReference>
<dbReference type="PANTHER" id="PTHR37299">
    <property type="entry name" value="TRANSCRIPTIONAL REGULATOR-RELATED"/>
    <property type="match status" value="1"/>
</dbReference>
<keyword evidence="4" id="KW-0238">DNA-binding</keyword>
<dbReference type="PROSITE" id="PS50930">
    <property type="entry name" value="HTH_LYTTR"/>
    <property type="match status" value="1"/>
</dbReference>
<dbReference type="Pfam" id="PF04397">
    <property type="entry name" value="LytTR"/>
    <property type="match status" value="1"/>
</dbReference>
<dbReference type="KEGG" id="nnv:QNH39_26545"/>
<dbReference type="EMBL" id="CP126114">
    <property type="protein sequence ID" value="WHY86091.1"/>
    <property type="molecule type" value="Genomic_DNA"/>
</dbReference>
<dbReference type="InterPro" id="IPR011006">
    <property type="entry name" value="CheY-like_superfamily"/>
</dbReference>
<dbReference type="Pfam" id="PF00072">
    <property type="entry name" value="Response_reg"/>
    <property type="match status" value="1"/>
</dbReference>
<dbReference type="SMART" id="SM00448">
    <property type="entry name" value="REC"/>
    <property type="match status" value="1"/>
</dbReference>
<evidence type="ECO:0000313" key="5">
    <source>
        <dbReference type="Proteomes" id="UP001178288"/>
    </source>
</evidence>
<gene>
    <name evidence="4" type="ORF">QNH39_26545</name>
</gene>
<protein>
    <submittedName>
        <fullName evidence="4">LytTR family DNA-binding domain-containing protein</fullName>
    </submittedName>
</protein>
<dbReference type="GO" id="GO:0003677">
    <property type="term" value="F:DNA binding"/>
    <property type="evidence" value="ECO:0007669"/>
    <property type="project" value="UniProtKB-KW"/>
</dbReference>